<keyword evidence="2" id="KW-0812">Transmembrane</keyword>
<protein>
    <recommendedName>
        <fullName evidence="3">Outer membrane protein beta-barrel domain-containing protein</fullName>
    </recommendedName>
</protein>
<keyword evidence="2" id="KW-1133">Transmembrane helix</keyword>
<accession>A0A2U2X3U2</accession>
<dbReference type="EMBL" id="QFRI01000002">
    <property type="protein sequence ID" value="PWH82430.1"/>
    <property type="molecule type" value="Genomic_DNA"/>
</dbReference>
<evidence type="ECO:0000256" key="2">
    <source>
        <dbReference type="SAM" id="Phobius"/>
    </source>
</evidence>
<dbReference type="AlphaFoldDB" id="A0A2U2X3U2"/>
<evidence type="ECO:0000256" key="1">
    <source>
        <dbReference type="ARBA" id="ARBA00022729"/>
    </source>
</evidence>
<feature type="domain" description="Outer membrane protein beta-barrel" evidence="3">
    <location>
        <begin position="78"/>
        <end position="211"/>
    </location>
</feature>
<evidence type="ECO:0000259" key="3">
    <source>
        <dbReference type="Pfam" id="PF13505"/>
    </source>
</evidence>
<evidence type="ECO:0000313" key="4">
    <source>
        <dbReference type="EMBL" id="PWH82430.1"/>
    </source>
</evidence>
<dbReference type="Pfam" id="PF13505">
    <property type="entry name" value="OMP_b-brl"/>
    <property type="match status" value="1"/>
</dbReference>
<reference evidence="4" key="1">
    <citation type="submission" date="2018-05" db="EMBL/GenBank/DDBJ databases">
        <title>Algibacter marinivivus sp. nov., isolated from sample around a algae.</title>
        <authorList>
            <person name="Zhong X."/>
        </authorList>
    </citation>
    <scope>NUCLEOTIDE SEQUENCE [LARGE SCALE GENOMIC DNA]</scope>
    <source>
        <strain evidence="4">ZY111</strain>
    </source>
</reference>
<proteinExistence type="predicted"/>
<keyword evidence="2" id="KW-0472">Membrane</keyword>
<dbReference type="SUPFAM" id="SSF56925">
    <property type="entry name" value="OMPA-like"/>
    <property type="match status" value="1"/>
</dbReference>
<evidence type="ECO:0000313" key="5">
    <source>
        <dbReference type="Proteomes" id="UP000245375"/>
    </source>
</evidence>
<keyword evidence="5" id="KW-1185">Reference proteome</keyword>
<organism evidence="4 5">
    <name type="scientific">Algibacter marinivivus</name>
    <dbReference type="NCBI Taxonomy" id="2100723"/>
    <lineage>
        <taxon>Bacteria</taxon>
        <taxon>Pseudomonadati</taxon>
        <taxon>Bacteroidota</taxon>
        <taxon>Flavobacteriia</taxon>
        <taxon>Flavobacteriales</taxon>
        <taxon>Flavobacteriaceae</taxon>
        <taxon>Algibacter</taxon>
    </lineage>
</organism>
<dbReference type="InterPro" id="IPR027385">
    <property type="entry name" value="Beta-barrel_OMP"/>
</dbReference>
<sequence length="212" mass="22963">MIFSILKGINPKNNQIMKNFITLISFCFAAILLSSCAALGFGYVGNSDVFDYPRSSSTSVVASKSATAAKSEAVTTSNLNNSKNRTNRSGFYLGVFFTDINLSEKFELQPELNFLAIKDDLNQLQAPILAKYEVADKLNLVAGPNLGFLLDAPDGIKSFNIGFDLGATYDITEKILVSARYNKGLSNLQENSVGGSSVKLNNIQIGVGYKFN</sequence>
<reference evidence="4" key="2">
    <citation type="submission" date="2018-05" db="EMBL/GenBank/DDBJ databases">
        <authorList>
            <person name="Lanie J.A."/>
            <person name="Ng W.-L."/>
            <person name="Kazmierczak K.M."/>
            <person name="Andrzejewski T.M."/>
            <person name="Davidsen T.M."/>
            <person name="Wayne K.J."/>
            <person name="Tettelin H."/>
            <person name="Glass J.I."/>
            <person name="Rusch D."/>
            <person name="Podicherti R."/>
            <person name="Tsui H.-C.T."/>
            <person name="Winkler M.E."/>
        </authorList>
    </citation>
    <scope>NUCLEOTIDE SEQUENCE [LARGE SCALE GENOMIC DNA]</scope>
    <source>
        <strain evidence="4">ZY111</strain>
    </source>
</reference>
<gene>
    <name evidence="4" type="ORF">DIS18_09250</name>
</gene>
<dbReference type="Proteomes" id="UP000245375">
    <property type="component" value="Unassembled WGS sequence"/>
</dbReference>
<dbReference type="InterPro" id="IPR011250">
    <property type="entry name" value="OMP/PagP_B-barrel"/>
</dbReference>
<keyword evidence="1" id="KW-0732">Signal</keyword>
<feature type="transmembrane region" description="Helical" evidence="2">
    <location>
        <begin position="20"/>
        <end position="44"/>
    </location>
</feature>
<name>A0A2U2X3U2_9FLAO</name>
<comment type="caution">
    <text evidence="4">The sequence shown here is derived from an EMBL/GenBank/DDBJ whole genome shotgun (WGS) entry which is preliminary data.</text>
</comment>